<evidence type="ECO:0000256" key="1">
    <source>
        <dbReference type="ARBA" id="ARBA00001971"/>
    </source>
</evidence>
<dbReference type="InterPro" id="IPR002401">
    <property type="entry name" value="Cyt_P450_E_grp-I"/>
</dbReference>
<proteinExistence type="inferred from homology"/>
<dbReference type="SUPFAM" id="SSF48264">
    <property type="entry name" value="Cytochrome P450"/>
    <property type="match status" value="1"/>
</dbReference>
<dbReference type="InterPro" id="IPR050121">
    <property type="entry name" value="Cytochrome_P450_monoxygenase"/>
</dbReference>
<evidence type="ECO:0000256" key="5">
    <source>
        <dbReference type="ARBA" id="ARBA00022723"/>
    </source>
</evidence>
<evidence type="ECO:0000313" key="10">
    <source>
        <dbReference type="EMBL" id="OCH87669.1"/>
    </source>
</evidence>
<dbReference type="AlphaFoldDB" id="A0A8E2DJA6"/>
<keyword evidence="7 9" id="KW-0408">Iron</keyword>
<dbReference type="OrthoDB" id="1470350at2759"/>
<dbReference type="Gene3D" id="1.10.630.10">
    <property type="entry name" value="Cytochrome P450"/>
    <property type="match status" value="1"/>
</dbReference>
<dbReference type="PANTHER" id="PTHR24305:SF166">
    <property type="entry name" value="CYTOCHROME P450 12A4, MITOCHONDRIAL-RELATED"/>
    <property type="match status" value="1"/>
</dbReference>
<sequence length="533" mass="58806">MNIPHLTVLDGLGIIAVLWILSRIAENVRRRFHTTPLKGPPNPSLIWGVSHLVSHSRETGGIYEEWAGLYGPVFRVAAPLGSSRLVVTDPKAAAHVFSQDTWNYTHTMASKAAIKNILGKGLLWSDGERHRMQRKALTPGFSNAAIRRLTAVYYDSAYKVKTSWDSQIESGSGDGAIIDVEDWMNHVSLDTIGIAGFSHDFGTLLGKHAPVADAFDLLGHVKPSFSVIAILALGTVLPFMMNIPTERNVLLHHLNKSMEEIAGELLENTRKEAEGAASKVDNSIIGLLIKAEKMEGGMQMTHDEVMAQMKLLILAGYETTSISLTWALIELCRTPDVQKKVREELSQYSGTDPTWDELTHGLPYLDGIVQEVLRLHPPVAESSRVATVDDVIPLTAPIETSKGTYVERLYVARGETVAVPITLMNCSTAMWGPDAKQFKPERWINESGLPKRAQEIQGHRHLLTFLDGPRMCLGRAFALAEFKAVLSVLVRNYEFELVDGADSKFTLSRGLVPRPVLDGQEGGLVPMRVRRVD</sequence>
<dbReference type="InterPro" id="IPR001128">
    <property type="entry name" value="Cyt_P450"/>
</dbReference>
<dbReference type="PRINTS" id="PR00385">
    <property type="entry name" value="P450"/>
</dbReference>
<keyword evidence="11" id="KW-1185">Reference proteome</keyword>
<dbReference type="GO" id="GO:0004497">
    <property type="term" value="F:monooxygenase activity"/>
    <property type="evidence" value="ECO:0007669"/>
    <property type="project" value="UniProtKB-KW"/>
</dbReference>
<dbReference type="InterPro" id="IPR036396">
    <property type="entry name" value="Cyt_P450_sf"/>
</dbReference>
<dbReference type="PANTHER" id="PTHR24305">
    <property type="entry name" value="CYTOCHROME P450"/>
    <property type="match status" value="1"/>
</dbReference>
<dbReference type="EMBL" id="KV722477">
    <property type="protein sequence ID" value="OCH87669.1"/>
    <property type="molecule type" value="Genomic_DNA"/>
</dbReference>
<dbReference type="GO" id="GO:0016705">
    <property type="term" value="F:oxidoreductase activity, acting on paired donors, with incorporation or reduction of molecular oxygen"/>
    <property type="evidence" value="ECO:0007669"/>
    <property type="project" value="InterPro"/>
</dbReference>
<dbReference type="CDD" id="cd11069">
    <property type="entry name" value="CYP_FUM15-like"/>
    <property type="match status" value="1"/>
</dbReference>
<name>A0A8E2DJA6_9APHY</name>
<evidence type="ECO:0000256" key="9">
    <source>
        <dbReference type="PIRSR" id="PIRSR602401-1"/>
    </source>
</evidence>
<reference evidence="10 11" key="1">
    <citation type="submission" date="2016-07" db="EMBL/GenBank/DDBJ databases">
        <title>Draft genome of the white-rot fungus Obba rivulosa 3A-2.</title>
        <authorList>
            <consortium name="DOE Joint Genome Institute"/>
            <person name="Miettinen O."/>
            <person name="Riley R."/>
            <person name="Acob R."/>
            <person name="Barry K."/>
            <person name="Cullen D."/>
            <person name="De Vries R."/>
            <person name="Hainaut M."/>
            <person name="Hatakka A."/>
            <person name="Henrissat B."/>
            <person name="Hilden K."/>
            <person name="Kuo R."/>
            <person name="Labutti K."/>
            <person name="Lipzen A."/>
            <person name="Makela M.R."/>
            <person name="Sandor L."/>
            <person name="Spatafora J.W."/>
            <person name="Grigoriev I.V."/>
            <person name="Hibbett D.S."/>
        </authorList>
    </citation>
    <scope>NUCLEOTIDE SEQUENCE [LARGE SCALE GENOMIC DNA]</scope>
    <source>
        <strain evidence="10 11">3A-2</strain>
    </source>
</reference>
<evidence type="ECO:0000256" key="8">
    <source>
        <dbReference type="ARBA" id="ARBA00023033"/>
    </source>
</evidence>
<dbReference type="PRINTS" id="PR00463">
    <property type="entry name" value="EP450I"/>
</dbReference>
<keyword evidence="8" id="KW-0503">Monooxygenase</keyword>
<comment type="cofactor">
    <cofactor evidence="1 9">
        <name>heme</name>
        <dbReference type="ChEBI" id="CHEBI:30413"/>
    </cofactor>
</comment>
<dbReference type="Pfam" id="PF00067">
    <property type="entry name" value="p450"/>
    <property type="match status" value="1"/>
</dbReference>
<dbReference type="Proteomes" id="UP000250043">
    <property type="component" value="Unassembled WGS sequence"/>
</dbReference>
<dbReference type="GO" id="GO:0005506">
    <property type="term" value="F:iron ion binding"/>
    <property type="evidence" value="ECO:0007669"/>
    <property type="project" value="InterPro"/>
</dbReference>
<comment type="similarity">
    <text evidence="3">Belongs to the cytochrome P450 family.</text>
</comment>
<protein>
    <submittedName>
        <fullName evidence="10">Cytochrome P450</fullName>
    </submittedName>
</protein>
<feature type="binding site" description="axial binding residue" evidence="9">
    <location>
        <position position="472"/>
    </location>
    <ligand>
        <name>heme</name>
        <dbReference type="ChEBI" id="CHEBI:30413"/>
    </ligand>
    <ligandPart>
        <name>Fe</name>
        <dbReference type="ChEBI" id="CHEBI:18248"/>
    </ligandPart>
</feature>
<comment type="pathway">
    <text evidence="2">Secondary metabolite biosynthesis.</text>
</comment>
<evidence type="ECO:0000256" key="2">
    <source>
        <dbReference type="ARBA" id="ARBA00005179"/>
    </source>
</evidence>
<keyword evidence="4 9" id="KW-0349">Heme</keyword>
<keyword evidence="6" id="KW-0560">Oxidoreductase</keyword>
<evidence type="ECO:0000256" key="6">
    <source>
        <dbReference type="ARBA" id="ARBA00023002"/>
    </source>
</evidence>
<evidence type="ECO:0000256" key="4">
    <source>
        <dbReference type="ARBA" id="ARBA00022617"/>
    </source>
</evidence>
<evidence type="ECO:0000313" key="11">
    <source>
        <dbReference type="Proteomes" id="UP000250043"/>
    </source>
</evidence>
<dbReference type="GO" id="GO:0020037">
    <property type="term" value="F:heme binding"/>
    <property type="evidence" value="ECO:0007669"/>
    <property type="project" value="InterPro"/>
</dbReference>
<keyword evidence="5 9" id="KW-0479">Metal-binding</keyword>
<gene>
    <name evidence="10" type="ORF">OBBRIDRAFT_889632</name>
</gene>
<organism evidence="10 11">
    <name type="scientific">Obba rivulosa</name>
    <dbReference type="NCBI Taxonomy" id="1052685"/>
    <lineage>
        <taxon>Eukaryota</taxon>
        <taxon>Fungi</taxon>
        <taxon>Dikarya</taxon>
        <taxon>Basidiomycota</taxon>
        <taxon>Agaricomycotina</taxon>
        <taxon>Agaricomycetes</taxon>
        <taxon>Polyporales</taxon>
        <taxon>Gelatoporiaceae</taxon>
        <taxon>Obba</taxon>
    </lineage>
</organism>
<evidence type="ECO:0000256" key="7">
    <source>
        <dbReference type="ARBA" id="ARBA00023004"/>
    </source>
</evidence>
<accession>A0A8E2DJA6</accession>
<evidence type="ECO:0000256" key="3">
    <source>
        <dbReference type="ARBA" id="ARBA00010617"/>
    </source>
</evidence>